<dbReference type="GO" id="GO:0030170">
    <property type="term" value="F:pyridoxal phosphate binding"/>
    <property type="evidence" value="ECO:0007669"/>
    <property type="project" value="InterPro"/>
</dbReference>
<dbReference type="InterPro" id="IPR004838">
    <property type="entry name" value="NHTrfase_class1_PyrdxlP-BS"/>
</dbReference>
<comment type="similarity">
    <text evidence="2 6">Belongs to the class-I pyridoxal-phosphate-dependent aminotransferase family.</text>
</comment>
<dbReference type="Pfam" id="PF00155">
    <property type="entry name" value="Aminotran_1_2"/>
    <property type="match status" value="1"/>
</dbReference>
<dbReference type="EC" id="2.6.1.-" evidence="6"/>
<evidence type="ECO:0000313" key="8">
    <source>
        <dbReference type="EMBL" id="PRR68850.1"/>
    </source>
</evidence>
<evidence type="ECO:0000259" key="7">
    <source>
        <dbReference type="Pfam" id="PF00155"/>
    </source>
</evidence>
<dbReference type="PANTHER" id="PTHR46383:SF1">
    <property type="entry name" value="ASPARTATE AMINOTRANSFERASE"/>
    <property type="match status" value="1"/>
</dbReference>
<feature type="domain" description="Aminotransferase class I/classII large" evidence="7">
    <location>
        <begin position="34"/>
        <end position="384"/>
    </location>
</feature>
<evidence type="ECO:0000256" key="5">
    <source>
        <dbReference type="ARBA" id="ARBA00022898"/>
    </source>
</evidence>
<dbReference type="CDD" id="cd00609">
    <property type="entry name" value="AAT_like"/>
    <property type="match status" value="1"/>
</dbReference>
<dbReference type="InterPro" id="IPR004839">
    <property type="entry name" value="Aminotransferase_I/II_large"/>
</dbReference>
<dbReference type="PANTHER" id="PTHR46383">
    <property type="entry name" value="ASPARTATE AMINOTRANSFERASE"/>
    <property type="match status" value="1"/>
</dbReference>
<sequence length="391" mass="42231">MFADLLAARIDNLGTETAFLVLARARALEAQGREIIHLEIGEPDFDTPRNIIEAGIRALNAGYTHYTPAPGLPEVRAAIAEYATKQKGVPYTAEEVVITPGGKPIIFFTILALVNPGDEVIYPNPGFPIYESVINFVGGKAVTLPLREENDFRLDVGELAALITPKTKLLILNSPANPTGGVLTPEDVARIADLVRGRNIFVLSDEIYDRIVYDGVRPVSIAAQPGMKDWTIILDGFSKTYAMTGWRLGFGLMHRELAEAIAQLMVNSNSCTAAFTQKAGQEALTGPQDAAAAMVAEFKKRRDFIVDGLNSIPGITCKRPLGSFYVFPNIKGLGRSSQELVTFLMEKAGVAALSGAAFGKYGEGYLRLSYANSIENIEKALVKIAAVVKVL</sequence>
<dbReference type="Proteomes" id="UP000239430">
    <property type="component" value="Unassembled WGS sequence"/>
</dbReference>
<dbReference type="GO" id="GO:0008483">
    <property type="term" value="F:transaminase activity"/>
    <property type="evidence" value="ECO:0007669"/>
    <property type="project" value="UniProtKB-KW"/>
</dbReference>
<evidence type="ECO:0000256" key="4">
    <source>
        <dbReference type="ARBA" id="ARBA00022679"/>
    </source>
</evidence>
<dbReference type="Gene3D" id="3.40.640.10">
    <property type="entry name" value="Type I PLP-dependent aspartate aminotransferase-like (Major domain)"/>
    <property type="match status" value="1"/>
</dbReference>
<dbReference type="PROSITE" id="PS00105">
    <property type="entry name" value="AA_TRANSFER_CLASS_1"/>
    <property type="match status" value="1"/>
</dbReference>
<keyword evidence="5" id="KW-0663">Pyridoxal phosphate</keyword>
<evidence type="ECO:0000256" key="6">
    <source>
        <dbReference type="RuleBase" id="RU000481"/>
    </source>
</evidence>
<dbReference type="AlphaFoldDB" id="A0A9X7J142"/>
<comment type="caution">
    <text evidence="8">The sequence shown here is derived from an EMBL/GenBank/DDBJ whole genome shotgun (WGS) entry which is preliminary data.</text>
</comment>
<evidence type="ECO:0000256" key="1">
    <source>
        <dbReference type="ARBA" id="ARBA00001933"/>
    </source>
</evidence>
<keyword evidence="9" id="KW-1185">Reference proteome</keyword>
<keyword evidence="4 6" id="KW-0808">Transferase</keyword>
<evidence type="ECO:0000256" key="2">
    <source>
        <dbReference type="ARBA" id="ARBA00007441"/>
    </source>
</evidence>
<evidence type="ECO:0000313" key="9">
    <source>
        <dbReference type="Proteomes" id="UP000239430"/>
    </source>
</evidence>
<dbReference type="FunFam" id="3.40.640.10:FF:000033">
    <property type="entry name" value="Aspartate aminotransferase"/>
    <property type="match status" value="1"/>
</dbReference>
<dbReference type="InterPro" id="IPR050596">
    <property type="entry name" value="AspAT/PAT-like"/>
</dbReference>
<name>A0A9X7J142_9FIRM</name>
<dbReference type="RefSeq" id="WP_054936632.1">
    <property type="nucleotide sequence ID" value="NZ_PVXL01000078.1"/>
</dbReference>
<comment type="cofactor">
    <cofactor evidence="1 6">
        <name>pyridoxal 5'-phosphate</name>
        <dbReference type="ChEBI" id="CHEBI:597326"/>
    </cofactor>
</comment>
<dbReference type="GO" id="GO:0006520">
    <property type="term" value="P:amino acid metabolic process"/>
    <property type="evidence" value="ECO:0007669"/>
    <property type="project" value="InterPro"/>
</dbReference>
<keyword evidence="3 6" id="KW-0032">Aminotransferase</keyword>
<dbReference type="InterPro" id="IPR015424">
    <property type="entry name" value="PyrdxlP-dep_Trfase"/>
</dbReference>
<dbReference type="SUPFAM" id="SSF53383">
    <property type="entry name" value="PLP-dependent transferases"/>
    <property type="match status" value="1"/>
</dbReference>
<accession>A0A9X7J142</accession>
<dbReference type="InterPro" id="IPR015422">
    <property type="entry name" value="PyrdxlP-dep_Trfase_small"/>
</dbReference>
<dbReference type="Gene3D" id="3.90.1150.10">
    <property type="entry name" value="Aspartate Aminotransferase, domain 1"/>
    <property type="match status" value="1"/>
</dbReference>
<organism evidence="8 9">
    <name type="scientific">Neomoorella stamsii</name>
    <dbReference type="NCBI Taxonomy" id="1266720"/>
    <lineage>
        <taxon>Bacteria</taxon>
        <taxon>Bacillati</taxon>
        <taxon>Bacillota</taxon>
        <taxon>Clostridia</taxon>
        <taxon>Neomoorellales</taxon>
        <taxon>Neomoorellaceae</taxon>
        <taxon>Neomoorella</taxon>
    </lineage>
</organism>
<dbReference type="EMBL" id="PVXL01000078">
    <property type="protein sequence ID" value="PRR68850.1"/>
    <property type="molecule type" value="Genomic_DNA"/>
</dbReference>
<dbReference type="InterPro" id="IPR015421">
    <property type="entry name" value="PyrdxlP-dep_Trfase_major"/>
</dbReference>
<gene>
    <name evidence="8" type="primary">patA_3</name>
    <name evidence="8" type="ORF">MOST_31320</name>
</gene>
<protein>
    <recommendedName>
        <fullName evidence="6">Aminotransferase</fullName>
        <ecNumber evidence="6">2.6.1.-</ecNumber>
    </recommendedName>
</protein>
<evidence type="ECO:0000256" key="3">
    <source>
        <dbReference type="ARBA" id="ARBA00022576"/>
    </source>
</evidence>
<reference evidence="8 9" key="1">
    <citation type="submission" date="2018-03" db="EMBL/GenBank/DDBJ databases">
        <title>Genome sequence of Moorella stamsii DSM 26217.</title>
        <authorList>
            <person name="Poehlein A."/>
            <person name="Daniel R."/>
        </authorList>
    </citation>
    <scope>NUCLEOTIDE SEQUENCE [LARGE SCALE GENOMIC DNA]</scope>
    <source>
        <strain evidence="9">DSM 26217</strain>
    </source>
</reference>
<proteinExistence type="inferred from homology"/>